<sequence>MENSPPIPQKTHKKIPKRSTKKEKVPQTTVAVAAAAAAAISTTQQMPHPPLLPAINGASASIQGSIAAAAAVCPQTPTHTATAPGKPSPFDAITLLQPSNKKNPSRPTRLFRTVRSAFRSFPILPHPSSCRMPHLPLPGFASSRHSVTGTIFGHRRSHLSISFQEQPRSRPFLLLSLSSPTSRFLHDLRNSPLLRLSLECEKTPNQQHENDSTTPCRLLEEPLWSASINGKGIGPAVRREPTDADVRIMQLLHATSAGAGVLPADMADPVEGELTYMRSHFDRVVGSRDSETFYMTNPEGNGGPELTIFFVRI</sequence>
<dbReference type="PANTHER" id="PTHR31696:SF73">
    <property type="entry name" value="EXPRESSED PROTEIN"/>
    <property type="match status" value="1"/>
</dbReference>
<evidence type="ECO:0000256" key="1">
    <source>
        <dbReference type="SAM" id="MobiDB-lite"/>
    </source>
</evidence>
<evidence type="ECO:0000313" key="3">
    <source>
        <dbReference type="Proteomes" id="UP001151287"/>
    </source>
</evidence>
<protein>
    <recommendedName>
        <fullName evidence="4">Protein MIZU-KUSSEI 1-like</fullName>
    </recommendedName>
</protein>
<feature type="compositionally biased region" description="Basic residues" evidence="1">
    <location>
        <begin position="10"/>
        <end position="21"/>
    </location>
</feature>
<dbReference type="EMBL" id="JAMQYH010000004">
    <property type="protein sequence ID" value="KAJ1691512.1"/>
    <property type="molecule type" value="Genomic_DNA"/>
</dbReference>
<gene>
    <name evidence="2" type="ORF">LUZ63_015667</name>
</gene>
<keyword evidence="3" id="KW-1185">Reference proteome</keyword>
<dbReference type="Proteomes" id="UP001151287">
    <property type="component" value="Unassembled WGS sequence"/>
</dbReference>
<evidence type="ECO:0000313" key="2">
    <source>
        <dbReference type="EMBL" id="KAJ1691512.1"/>
    </source>
</evidence>
<evidence type="ECO:0008006" key="4">
    <source>
        <dbReference type="Google" id="ProtNLM"/>
    </source>
</evidence>
<comment type="caution">
    <text evidence="2">The sequence shown here is derived from an EMBL/GenBank/DDBJ whole genome shotgun (WGS) entry which is preliminary data.</text>
</comment>
<name>A0A9Q0HMF0_9POAL</name>
<dbReference type="NCBIfam" id="TIGR01570">
    <property type="entry name" value="A_thal_3588"/>
    <property type="match status" value="1"/>
</dbReference>
<dbReference type="OrthoDB" id="672310at2759"/>
<reference evidence="2" key="1">
    <citation type="journal article" date="2022" name="Cell">
        <title>Repeat-based holocentromeres influence genome architecture and karyotype evolution.</title>
        <authorList>
            <person name="Hofstatter P.G."/>
            <person name="Thangavel G."/>
            <person name="Lux T."/>
            <person name="Neumann P."/>
            <person name="Vondrak T."/>
            <person name="Novak P."/>
            <person name="Zhang M."/>
            <person name="Costa L."/>
            <person name="Castellani M."/>
            <person name="Scott A."/>
            <person name="Toegelov H."/>
            <person name="Fuchs J."/>
            <person name="Mata-Sucre Y."/>
            <person name="Dias Y."/>
            <person name="Vanzela A.L.L."/>
            <person name="Huettel B."/>
            <person name="Almeida C.C.S."/>
            <person name="Simkova H."/>
            <person name="Souza G."/>
            <person name="Pedrosa-Harand A."/>
            <person name="Macas J."/>
            <person name="Mayer K.F.X."/>
            <person name="Houben A."/>
            <person name="Marques A."/>
        </authorList>
    </citation>
    <scope>NUCLEOTIDE SEQUENCE</scope>
    <source>
        <strain evidence="2">RhyBre1mFocal</strain>
    </source>
</reference>
<dbReference type="Pfam" id="PF04759">
    <property type="entry name" value="DUF617"/>
    <property type="match status" value="1"/>
</dbReference>
<dbReference type="InterPro" id="IPR006460">
    <property type="entry name" value="MIZ1-like_pln"/>
</dbReference>
<dbReference type="AlphaFoldDB" id="A0A9Q0HMF0"/>
<dbReference type="GO" id="GO:0010274">
    <property type="term" value="P:hydrotropism"/>
    <property type="evidence" value="ECO:0007669"/>
    <property type="project" value="InterPro"/>
</dbReference>
<accession>A0A9Q0HMF0</accession>
<dbReference type="PANTHER" id="PTHR31696">
    <property type="entry name" value="PROTEIN MIZU-KUSSEI 1"/>
    <property type="match status" value="1"/>
</dbReference>
<organism evidence="2 3">
    <name type="scientific">Rhynchospora breviuscula</name>
    <dbReference type="NCBI Taxonomy" id="2022672"/>
    <lineage>
        <taxon>Eukaryota</taxon>
        <taxon>Viridiplantae</taxon>
        <taxon>Streptophyta</taxon>
        <taxon>Embryophyta</taxon>
        <taxon>Tracheophyta</taxon>
        <taxon>Spermatophyta</taxon>
        <taxon>Magnoliopsida</taxon>
        <taxon>Liliopsida</taxon>
        <taxon>Poales</taxon>
        <taxon>Cyperaceae</taxon>
        <taxon>Cyperoideae</taxon>
        <taxon>Rhynchosporeae</taxon>
        <taxon>Rhynchospora</taxon>
    </lineage>
</organism>
<proteinExistence type="predicted"/>
<feature type="region of interest" description="Disordered" evidence="1">
    <location>
        <begin position="1"/>
        <end position="27"/>
    </location>
</feature>